<evidence type="ECO:0000313" key="8">
    <source>
        <dbReference type="Proteomes" id="UP000261680"/>
    </source>
</evidence>
<evidence type="ECO:0000256" key="5">
    <source>
        <dbReference type="SAM" id="SignalP"/>
    </source>
</evidence>
<dbReference type="KEGG" id="umr:103677120"/>
<gene>
    <name evidence="7 9" type="primary">REG4</name>
</gene>
<dbReference type="GO" id="GO:0008201">
    <property type="term" value="F:heparin binding"/>
    <property type="evidence" value="ECO:0007669"/>
    <property type="project" value="Ensembl"/>
</dbReference>
<feature type="signal peptide" evidence="5">
    <location>
        <begin position="1"/>
        <end position="22"/>
    </location>
</feature>
<dbReference type="GeneID" id="103677120"/>
<proteinExistence type="predicted"/>
<dbReference type="Pfam" id="PF00059">
    <property type="entry name" value="Lectin_C"/>
    <property type="match status" value="1"/>
</dbReference>
<dbReference type="GO" id="GO:0005737">
    <property type="term" value="C:cytoplasm"/>
    <property type="evidence" value="ECO:0007669"/>
    <property type="project" value="Ensembl"/>
</dbReference>
<protein>
    <submittedName>
        <fullName evidence="7">Regenerating family member 4</fullName>
    </submittedName>
    <submittedName>
        <fullName evidence="9">Regenerating islet-derived protein 4</fullName>
    </submittedName>
</protein>
<dbReference type="AlphaFoldDB" id="A0A384DCS0"/>
<evidence type="ECO:0000256" key="1">
    <source>
        <dbReference type="ARBA" id="ARBA00004613"/>
    </source>
</evidence>
<feature type="chain" id="PRO_5044587745" evidence="5">
    <location>
        <begin position="23"/>
        <end position="158"/>
    </location>
</feature>
<dbReference type="InterPro" id="IPR001304">
    <property type="entry name" value="C-type_lectin-like"/>
</dbReference>
<dbReference type="InterPro" id="IPR016187">
    <property type="entry name" value="CTDL_fold"/>
</dbReference>
<dbReference type="CDD" id="cd03594">
    <property type="entry name" value="CLECT_REG-1_like"/>
    <property type="match status" value="1"/>
</dbReference>
<sequence length="158" mass="18427">MAPQSMWLLLLLSCVASTEVLADILMRPSCAPGWFYYMSNCYGYFRKLRSWSEAEFECQSYGNGAHLASLQSTDEATMVAKYITGYQRNQPVWIGLHDPEKRQQWQWIDGAFYVYRSWAGGSEHGNKYCAEMSSENDFLTWKSNHCSKRQHFLCKYRP</sequence>
<dbReference type="SMART" id="SM00034">
    <property type="entry name" value="CLECT"/>
    <property type="match status" value="1"/>
</dbReference>
<dbReference type="SUPFAM" id="SSF56436">
    <property type="entry name" value="C-type lectin-like"/>
    <property type="match status" value="1"/>
</dbReference>
<dbReference type="InterPro" id="IPR050111">
    <property type="entry name" value="C-type_lectin/snaclec_domain"/>
</dbReference>
<keyword evidence="8" id="KW-1185">Reference proteome</keyword>
<name>A0A384DCS0_URSMA</name>
<dbReference type="InterPro" id="IPR016186">
    <property type="entry name" value="C-type_lectin-like/link_sf"/>
</dbReference>
<evidence type="ECO:0000313" key="9">
    <source>
        <dbReference type="RefSeq" id="XP_008704575.1"/>
    </source>
</evidence>
<dbReference type="PROSITE" id="PS50041">
    <property type="entry name" value="C_TYPE_LECTIN_2"/>
    <property type="match status" value="1"/>
</dbReference>
<dbReference type="OMA" id="RSHCYGY"/>
<feature type="domain" description="C-type lectin" evidence="6">
    <location>
        <begin position="37"/>
        <end position="155"/>
    </location>
</feature>
<reference evidence="9" key="2">
    <citation type="submission" date="2025-04" db="UniProtKB">
        <authorList>
            <consortium name="RefSeq"/>
        </authorList>
    </citation>
    <scope>IDENTIFICATION</scope>
    <source>
        <tissue evidence="9">Whole blood</tissue>
    </source>
</reference>
<dbReference type="OrthoDB" id="441660at2759"/>
<evidence type="ECO:0000259" key="6">
    <source>
        <dbReference type="PROSITE" id="PS50041"/>
    </source>
</evidence>
<dbReference type="STRING" id="29073.ENSUMAP00000000181"/>
<dbReference type="GO" id="GO:0009617">
    <property type="term" value="P:response to bacterium"/>
    <property type="evidence" value="ECO:0007669"/>
    <property type="project" value="Ensembl"/>
</dbReference>
<keyword evidence="4" id="KW-1015">Disulfide bond</keyword>
<dbReference type="PANTHER" id="PTHR22803">
    <property type="entry name" value="MANNOSE, PHOSPHOLIPASE, LECTIN RECEPTOR RELATED"/>
    <property type="match status" value="1"/>
</dbReference>
<organism evidence="8 9">
    <name type="scientific">Ursus maritimus</name>
    <name type="common">Polar bear</name>
    <name type="synonym">Thalarctos maritimus</name>
    <dbReference type="NCBI Taxonomy" id="29073"/>
    <lineage>
        <taxon>Eukaryota</taxon>
        <taxon>Metazoa</taxon>
        <taxon>Chordata</taxon>
        <taxon>Craniata</taxon>
        <taxon>Vertebrata</taxon>
        <taxon>Euteleostomi</taxon>
        <taxon>Mammalia</taxon>
        <taxon>Eutheria</taxon>
        <taxon>Laurasiatheria</taxon>
        <taxon>Carnivora</taxon>
        <taxon>Caniformia</taxon>
        <taxon>Ursidae</taxon>
        <taxon>Ursus</taxon>
    </lineage>
</organism>
<dbReference type="Ensembl" id="ENSUMAT00000000327.1">
    <property type="protein sequence ID" value="ENSUMAP00000000181.1"/>
    <property type="gene ID" value="ENSUMAG00000000264.1"/>
</dbReference>
<evidence type="ECO:0000313" key="7">
    <source>
        <dbReference type="Ensembl" id="ENSUMAP00000000181"/>
    </source>
</evidence>
<dbReference type="RefSeq" id="XP_008704575.1">
    <property type="nucleotide sequence ID" value="XM_008706353.1"/>
</dbReference>
<dbReference type="Proteomes" id="UP000261680">
    <property type="component" value="Unplaced"/>
</dbReference>
<dbReference type="GO" id="GO:2001065">
    <property type="term" value="F:mannan binding"/>
    <property type="evidence" value="ECO:0007669"/>
    <property type="project" value="Ensembl"/>
</dbReference>
<keyword evidence="3" id="KW-0430">Lectin</keyword>
<dbReference type="PRINTS" id="PR01504">
    <property type="entry name" value="PNCREATITSAP"/>
</dbReference>
<dbReference type="PROSITE" id="PS00615">
    <property type="entry name" value="C_TYPE_LECTIN_1"/>
    <property type="match status" value="1"/>
</dbReference>
<dbReference type="FunFam" id="3.10.100.10:FF:000015">
    <property type="entry name" value="C-type lectin Cal"/>
    <property type="match status" value="1"/>
</dbReference>
<evidence type="ECO:0000256" key="2">
    <source>
        <dbReference type="ARBA" id="ARBA00022525"/>
    </source>
</evidence>
<reference evidence="7" key="1">
    <citation type="submission" date="2019-03" db="UniProtKB">
        <authorList>
            <consortium name="Ensembl"/>
        </authorList>
    </citation>
    <scope>IDENTIFICATION</scope>
</reference>
<comment type="subcellular location">
    <subcellularLocation>
        <location evidence="1">Secreted</location>
    </subcellularLocation>
</comment>
<keyword evidence="2" id="KW-0964">Secreted</keyword>
<accession>A0A384DCS0</accession>
<keyword evidence="5" id="KW-0732">Signal</keyword>
<evidence type="ECO:0000256" key="3">
    <source>
        <dbReference type="ARBA" id="ARBA00022734"/>
    </source>
</evidence>
<dbReference type="GeneTree" id="ENSGT00940000161011"/>
<evidence type="ECO:0000256" key="4">
    <source>
        <dbReference type="ARBA" id="ARBA00023157"/>
    </source>
</evidence>
<dbReference type="CTD" id="83998"/>
<dbReference type="InterPro" id="IPR018378">
    <property type="entry name" value="C-type_lectin_CS"/>
</dbReference>
<dbReference type="GO" id="GO:0005576">
    <property type="term" value="C:extracellular region"/>
    <property type="evidence" value="ECO:0007669"/>
    <property type="project" value="UniProtKB-SubCell"/>
</dbReference>
<dbReference type="Gene3D" id="3.10.100.10">
    <property type="entry name" value="Mannose-Binding Protein A, subunit A"/>
    <property type="match status" value="1"/>
</dbReference>